<evidence type="ECO:0000313" key="1">
    <source>
        <dbReference type="EMBL" id="WNF22750.1"/>
    </source>
</evidence>
<reference evidence="1 2" key="1">
    <citation type="submission" date="2023-09" db="EMBL/GenBank/DDBJ databases">
        <title>Microbial mechanism of fulvic acid promoting antimony reduction mineralization in rice fields.</title>
        <authorList>
            <person name="Chen G."/>
            <person name="Lan J."/>
        </authorList>
    </citation>
    <scope>NUCLEOTIDE SEQUENCE [LARGE SCALE GENOMIC DNA]</scope>
    <source>
        <strain evidence="1 2">PS1</strain>
    </source>
</reference>
<dbReference type="Proteomes" id="UP001303324">
    <property type="component" value="Chromosome"/>
</dbReference>
<accession>A0ABY9VJG8</accession>
<name>A0ABY9VJG8_9BACI</name>
<organism evidence="1 2">
    <name type="scientific">Mesobacillus jeotgali</name>
    <dbReference type="NCBI Taxonomy" id="129985"/>
    <lineage>
        <taxon>Bacteria</taxon>
        <taxon>Bacillati</taxon>
        <taxon>Bacillota</taxon>
        <taxon>Bacilli</taxon>
        <taxon>Bacillales</taxon>
        <taxon>Bacillaceae</taxon>
        <taxon>Mesobacillus</taxon>
    </lineage>
</organism>
<sequence length="186" mass="20857">MKKVMLLGFIAAAAGLMIFTGYERMLEAKEQEKDFVHLNYLPVVRVGEQKLKLYEYGQCKEVSEKEEKTEVGPSSCENVTEEEALEGKIAAEFDIGSKLTVKKIMPSGELEFKEGPGGGVRRSVSGGYTKDGHSLGPGEIKLIFKDFKNEYLETVILPKEPGYFVGRIDLGTPSGHKNYVFHFYYR</sequence>
<dbReference type="RefSeq" id="WP_311072851.1">
    <property type="nucleotide sequence ID" value="NZ_CP134494.1"/>
</dbReference>
<evidence type="ECO:0000313" key="2">
    <source>
        <dbReference type="Proteomes" id="UP001303324"/>
    </source>
</evidence>
<keyword evidence="2" id="KW-1185">Reference proteome</keyword>
<gene>
    <name evidence="1" type="ORF">RH061_21780</name>
</gene>
<protein>
    <submittedName>
        <fullName evidence="1">Uncharacterized protein</fullName>
    </submittedName>
</protein>
<dbReference type="EMBL" id="CP134494">
    <property type="protein sequence ID" value="WNF22750.1"/>
    <property type="molecule type" value="Genomic_DNA"/>
</dbReference>
<proteinExistence type="predicted"/>